<dbReference type="Ensembl" id="ENSSAUT00010024863.1">
    <property type="protein sequence ID" value="ENSSAUP00010023566.1"/>
    <property type="gene ID" value="ENSSAUG00010010327.1"/>
</dbReference>
<keyword evidence="2" id="KW-0964">Secreted</keyword>
<dbReference type="PANTHER" id="PTHR24020:SF13">
    <property type="entry name" value="COLLAGEN ALPHA-3(VI) CHAIN"/>
    <property type="match status" value="1"/>
</dbReference>
<evidence type="ECO:0000256" key="6">
    <source>
        <dbReference type="ARBA" id="ARBA00022889"/>
    </source>
</evidence>
<protein>
    <recommendedName>
        <fullName evidence="8">VWFA domain-containing protein</fullName>
    </recommendedName>
</protein>
<reference evidence="9" key="2">
    <citation type="submission" date="2025-08" db="UniProtKB">
        <authorList>
            <consortium name="Ensembl"/>
        </authorList>
    </citation>
    <scope>IDENTIFICATION</scope>
</reference>
<keyword evidence="5" id="KW-0677">Repeat</keyword>
<organism evidence="9 10">
    <name type="scientific">Sparus aurata</name>
    <name type="common">Gilthead sea bream</name>
    <dbReference type="NCBI Taxonomy" id="8175"/>
    <lineage>
        <taxon>Eukaryota</taxon>
        <taxon>Metazoa</taxon>
        <taxon>Chordata</taxon>
        <taxon>Craniata</taxon>
        <taxon>Vertebrata</taxon>
        <taxon>Euteleostomi</taxon>
        <taxon>Actinopterygii</taxon>
        <taxon>Neopterygii</taxon>
        <taxon>Teleostei</taxon>
        <taxon>Neoteleostei</taxon>
        <taxon>Acanthomorphata</taxon>
        <taxon>Eupercaria</taxon>
        <taxon>Spariformes</taxon>
        <taxon>Sparidae</taxon>
        <taxon>Sparus</taxon>
    </lineage>
</organism>
<dbReference type="FunFam" id="3.40.50.410:FF:000003">
    <property type="entry name" value="Collagen type VI alpha 3 chain"/>
    <property type="match status" value="8"/>
</dbReference>
<reference evidence="9" key="3">
    <citation type="submission" date="2025-09" db="UniProtKB">
        <authorList>
            <consortium name="Ensembl"/>
        </authorList>
    </citation>
    <scope>IDENTIFICATION</scope>
</reference>
<evidence type="ECO:0000256" key="5">
    <source>
        <dbReference type="ARBA" id="ARBA00022737"/>
    </source>
</evidence>
<name>A0A671VFU9_SPAAU</name>
<dbReference type="Pfam" id="PF00092">
    <property type="entry name" value="VWA"/>
    <property type="match status" value="7"/>
</dbReference>
<dbReference type="SMART" id="SM00327">
    <property type="entry name" value="VWA"/>
    <property type="match status" value="8"/>
</dbReference>
<evidence type="ECO:0000256" key="7">
    <source>
        <dbReference type="ARBA" id="ARBA00023119"/>
    </source>
</evidence>
<reference evidence="9" key="1">
    <citation type="submission" date="2021-04" db="EMBL/GenBank/DDBJ databases">
        <authorList>
            <consortium name="Wellcome Sanger Institute Data Sharing"/>
        </authorList>
    </citation>
    <scope>NUCLEOTIDE SEQUENCE [LARGE SCALE GENOMIC DNA]</scope>
</reference>
<proteinExistence type="predicted"/>
<dbReference type="PANTHER" id="PTHR24020">
    <property type="entry name" value="COLLAGEN ALPHA"/>
    <property type="match status" value="1"/>
</dbReference>
<feature type="domain" description="VWFA" evidence="8">
    <location>
        <begin position="1329"/>
        <end position="1486"/>
    </location>
</feature>
<dbReference type="InterPro" id="IPR002035">
    <property type="entry name" value="VWF_A"/>
</dbReference>
<accession>A0A671VFU9</accession>
<dbReference type="Proteomes" id="UP000472265">
    <property type="component" value="Chromosome 9"/>
</dbReference>
<feature type="domain" description="VWFA" evidence="8">
    <location>
        <begin position="402"/>
        <end position="580"/>
    </location>
</feature>
<evidence type="ECO:0000313" key="10">
    <source>
        <dbReference type="Proteomes" id="UP000472265"/>
    </source>
</evidence>
<dbReference type="PROSITE" id="PS50234">
    <property type="entry name" value="VWFA"/>
    <property type="match status" value="8"/>
</dbReference>
<evidence type="ECO:0000256" key="1">
    <source>
        <dbReference type="ARBA" id="ARBA00004498"/>
    </source>
</evidence>
<dbReference type="Gene3D" id="3.40.50.410">
    <property type="entry name" value="von Willebrand factor, type A domain"/>
    <property type="match status" value="8"/>
</dbReference>
<feature type="domain" description="VWFA" evidence="8">
    <location>
        <begin position="763"/>
        <end position="935"/>
    </location>
</feature>
<keyword evidence="10" id="KW-1185">Reference proteome</keyword>
<dbReference type="Pfam" id="PF13768">
    <property type="entry name" value="VWA_3"/>
    <property type="match status" value="1"/>
</dbReference>
<feature type="domain" description="VWFA" evidence="8">
    <location>
        <begin position="958"/>
        <end position="1130"/>
    </location>
</feature>
<dbReference type="InterPro" id="IPR036465">
    <property type="entry name" value="vWFA_dom_sf"/>
</dbReference>
<dbReference type="GO" id="GO:0007155">
    <property type="term" value="P:cell adhesion"/>
    <property type="evidence" value="ECO:0007669"/>
    <property type="project" value="UniProtKB-KW"/>
</dbReference>
<feature type="domain" description="VWFA" evidence="8">
    <location>
        <begin position="579"/>
        <end position="751"/>
    </location>
</feature>
<evidence type="ECO:0000256" key="4">
    <source>
        <dbReference type="ARBA" id="ARBA00022729"/>
    </source>
</evidence>
<evidence type="ECO:0000313" key="9">
    <source>
        <dbReference type="Ensembl" id="ENSSAUP00010023566.1"/>
    </source>
</evidence>
<dbReference type="GO" id="GO:0005581">
    <property type="term" value="C:collagen trimer"/>
    <property type="evidence" value="ECO:0007669"/>
    <property type="project" value="UniProtKB-KW"/>
</dbReference>
<dbReference type="GO" id="GO:0005615">
    <property type="term" value="C:extracellular space"/>
    <property type="evidence" value="ECO:0007669"/>
    <property type="project" value="TreeGrafter"/>
</dbReference>
<comment type="subcellular location">
    <subcellularLocation>
        <location evidence="1">Secreted</location>
        <location evidence="1">Extracellular space</location>
        <location evidence="1">Extracellular matrix</location>
    </subcellularLocation>
</comment>
<feature type="domain" description="VWFA" evidence="8">
    <location>
        <begin position="25"/>
        <end position="197"/>
    </location>
</feature>
<dbReference type="InterPro" id="IPR050525">
    <property type="entry name" value="ECM_Assembly_Org"/>
</dbReference>
<sequence>QRESYHLALVSRMQTQIQSNAVKRDIVFLLDGSDNTRDGFQEIKLFVKSIVESLSVSESQDRVSVVQFADKTEVNFDLNSHKAKNDTLNAIDNLRHKGGRRLNVGAALQFVRHSVFTSSTGSRRLEGVPQILILLTSKPSTDSVRGPAFALKEHEIVSVGIGVGNANLSELEMIAFKPGFTYKVTDFSMLRSIQSQLGATLNMNKDTEETLNGISDLVGSNKRDIVFLLDGSDESRNGLPAIREFIRRTAEELDIEEDKVRVAVVQYSDDPKIYFNLKTHRSKKAIIYAVRSLRHKGGRPRNTGAALQFVQDHVFTASSGSRRLEGVPQILFLLTGGKSSDDVSGAALSLKQIGVLSFAIGMKNAKQEELQKIAFSSRFVFNLPVFGELLSIQPEIASPQRDIVFLLDGSDVTRSDFPAMKNFVKRVVDALNVGENKDHVSVVQYSRDPQTDFSLNTYTEKQDVVAAVQQLNHKGGSLLNTGAALDYVRNNAFAESSGSRYQEGVPQILILLSGGRSQDDVASAAAALKRDKVVPFCVGTRNADILEQQMIAHNPSYAFSVIMICVSVSAVQAESIQRDIVFLLDSSDEMQNDFRAMLGFVERMVEKLNVDEDKDRVSVVQYSREPNVEFSLNTFQTKQSLAGNVGVLRHKGGRPRNTGAALQFVKDNVYTASSGSRRQQGVPQILVLFTGGRSSDDIRNAIEGLKQMGVMVFVVGAKNADTLEIQSMPQEASHAFFAADSSDLPDIEEQILSAIKTNPTRKDVVFLLDGSDDSQRRFPDIKDFVQGVVVDLNVSANRDRVAVVQYSNTAETSFNLRRYSTEDDVLDAVRGLRHKGGYPHNIGAALQYVRDYIFTSDSGSRLHEGVPQILILLSGGRSEDDIRTPVRMLKEMGVISIAIGTTDADTLELQTISHEPNYAFSINDYEELPTAKQDLPAENHIAFVSTSFVFVADSKKQDVVFLIDGSYDSRNGFEEIRGFIGKIVESLNLDENRDRVAVVQYNRDATANFYLNSYSSKNDVLNSIGTMRHKFGRPLNIGKALDFVRDSVFAASVGGRRAESVPQYLYLFSGGRSGDDVRGPAQSLKENGIKTFSIGTKNADTLEMQTISFTPAHYFHVTNFNNLQSIHPSVEATLRGVKETTEFPTVIDVLYINIKSADIVFLLDGSNDMRASERQILDFVREIVKQIEIGPSKVQVALTQYSTEPTTDFLLNTYSQKDDVLSHLSNVNLKGGTSLNTGVALDYVKNSVFSASSGSRAQQGVPQILILLSGRKSGDDVSGAVDRLRNAGIILYSIGLNNADRLEIEQLAHSPQAKYFIKEISDFPLVREQLLSTITSHKDTVTPGVDKVAVVQYSNNAELSFNLNTYNTRDDVLKHVASLQPKGGRPQNIGAALQFVKDKVLVSNAGGRRHEGAKQILVMLAGGRSRDSPRGPARMLKAAGVVTFAIGSRMANSAEMQVISSDPNYAYSVPDFVNLSRIQQSLMSQLTQMGVEEETKEGKNLDYLKNY</sequence>
<evidence type="ECO:0000256" key="3">
    <source>
        <dbReference type="ARBA" id="ARBA00022530"/>
    </source>
</evidence>
<evidence type="ECO:0000256" key="2">
    <source>
        <dbReference type="ARBA" id="ARBA00022525"/>
    </source>
</evidence>
<feature type="domain" description="VWFA" evidence="8">
    <location>
        <begin position="1158"/>
        <end position="1334"/>
    </location>
</feature>
<keyword evidence="4" id="KW-0732">Signal</keyword>
<feature type="domain" description="VWFA" evidence="8">
    <location>
        <begin position="224"/>
        <end position="396"/>
    </location>
</feature>
<dbReference type="SUPFAM" id="SSF53300">
    <property type="entry name" value="vWA-like"/>
    <property type="match status" value="8"/>
</dbReference>
<dbReference type="GeneTree" id="ENSGT00940000156462"/>
<keyword evidence="6" id="KW-0130">Cell adhesion</keyword>
<keyword evidence="7" id="KW-0176">Collagen</keyword>
<keyword evidence="3" id="KW-0272">Extracellular matrix</keyword>
<dbReference type="PRINTS" id="PR00453">
    <property type="entry name" value="VWFADOMAIN"/>
</dbReference>
<evidence type="ECO:0000259" key="8">
    <source>
        <dbReference type="PROSITE" id="PS50234"/>
    </source>
</evidence>